<dbReference type="PANTHER" id="PTHR11575:SF6">
    <property type="entry name" value="2',3'-CYCLIC-NUCLEOTIDE 2'-PHOSPHODIESTERASE_3'-NUCLEOTIDASE"/>
    <property type="match status" value="1"/>
</dbReference>
<comment type="similarity">
    <text evidence="5 11">Belongs to the 5'-nucleotidase family.</text>
</comment>
<dbReference type="KEGG" id="sdn:Sden_1596"/>
<dbReference type="Pfam" id="PF00149">
    <property type="entry name" value="Metallophos"/>
    <property type="match status" value="1"/>
</dbReference>
<evidence type="ECO:0000256" key="2">
    <source>
        <dbReference type="ARBA" id="ARBA00001730"/>
    </source>
</evidence>
<evidence type="ECO:0000256" key="9">
    <source>
        <dbReference type="ARBA" id="ARBA00022801"/>
    </source>
</evidence>
<dbReference type="GO" id="GO:0000166">
    <property type="term" value="F:nucleotide binding"/>
    <property type="evidence" value="ECO:0007669"/>
    <property type="project" value="UniProtKB-KW"/>
</dbReference>
<dbReference type="GO" id="GO:0009166">
    <property type="term" value="P:nucleotide catabolic process"/>
    <property type="evidence" value="ECO:0007669"/>
    <property type="project" value="InterPro"/>
</dbReference>
<dbReference type="GO" id="GO:0008254">
    <property type="term" value="F:3'-nucleotidase activity"/>
    <property type="evidence" value="ECO:0007669"/>
    <property type="project" value="UniProtKB-EC"/>
</dbReference>
<evidence type="ECO:0000256" key="8">
    <source>
        <dbReference type="ARBA" id="ARBA00022741"/>
    </source>
</evidence>
<dbReference type="PROSITE" id="PS00786">
    <property type="entry name" value="5_NUCLEOTIDASE_2"/>
    <property type="match status" value="1"/>
</dbReference>
<dbReference type="InterPro" id="IPR041827">
    <property type="entry name" value="CpdB_N"/>
</dbReference>
<dbReference type="InterPro" id="IPR006179">
    <property type="entry name" value="5_nucleotidase/apyrase"/>
</dbReference>
<evidence type="ECO:0000256" key="6">
    <source>
        <dbReference type="ARBA" id="ARBA00022723"/>
    </source>
</evidence>
<comment type="cofactor">
    <cofactor evidence="3">
        <name>a divalent metal cation</name>
        <dbReference type="ChEBI" id="CHEBI:60240"/>
    </cofactor>
</comment>
<evidence type="ECO:0000313" key="15">
    <source>
        <dbReference type="Proteomes" id="UP000001982"/>
    </source>
</evidence>
<evidence type="ECO:0000256" key="4">
    <source>
        <dbReference type="ARBA" id="ARBA00004196"/>
    </source>
</evidence>
<name>Q12NU6_SHEDO</name>
<dbReference type="PROSITE" id="PS51257">
    <property type="entry name" value="PROKAR_LIPOPROTEIN"/>
    <property type="match status" value="1"/>
</dbReference>
<dbReference type="FunFam" id="3.60.21.10:FF:000037">
    <property type="entry name" value="Bifunctional 2',3'-cyclic-nucleotide 2'-phosphodiesterase/3'-nucleotidase"/>
    <property type="match status" value="1"/>
</dbReference>
<dbReference type="NCBIfam" id="TIGR01390">
    <property type="entry name" value="CycNucDiestase"/>
    <property type="match status" value="1"/>
</dbReference>
<dbReference type="GO" id="GO:0046872">
    <property type="term" value="F:metal ion binding"/>
    <property type="evidence" value="ECO:0007669"/>
    <property type="project" value="UniProtKB-KW"/>
</dbReference>
<evidence type="ECO:0000256" key="10">
    <source>
        <dbReference type="ARBA" id="ARBA00023268"/>
    </source>
</evidence>
<dbReference type="PRINTS" id="PR01607">
    <property type="entry name" value="APYRASEFAMLY"/>
</dbReference>
<dbReference type="Gene3D" id="3.90.780.10">
    <property type="entry name" value="5'-Nucleotidase, C-terminal domain"/>
    <property type="match status" value="1"/>
</dbReference>
<dbReference type="EMBL" id="CP000302">
    <property type="protein sequence ID" value="ABE54880.1"/>
    <property type="molecule type" value="Genomic_DNA"/>
</dbReference>
<dbReference type="InterPro" id="IPR029052">
    <property type="entry name" value="Metallo-depent_PP-like"/>
</dbReference>
<dbReference type="STRING" id="318161.Sden_1596"/>
<dbReference type="HOGENOM" id="CLU_005854_4_1_6"/>
<dbReference type="Proteomes" id="UP000001982">
    <property type="component" value="Chromosome"/>
</dbReference>
<accession>Q12NU6</accession>
<keyword evidence="8 11" id="KW-0547">Nucleotide-binding</keyword>
<gene>
    <name evidence="14" type="ordered locus">Sden_1596</name>
</gene>
<dbReference type="InterPro" id="IPR004843">
    <property type="entry name" value="Calcineurin-like_PHP"/>
</dbReference>
<dbReference type="InterPro" id="IPR036907">
    <property type="entry name" value="5'-Nucleotdase_C_sf"/>
</dbReference>
<feature type="signal peptide" evidence="11">
    <location>
        <begin position="1"/>
        <end position="22"/>
    </location>
</feature>
<dbReference type="OrthoDB" id="9803927at2"/>
<evidence type="ECO:0000259" key="12">
    <source>
        <dbReference type="Pfam" id="PF00149"/>
    </source>
</evidence>
<feature type="domain" description="Calcineurin-like phosphoesterase" evidence="12">
    <location>
        <begin position="36"/>
        <end position="283"/>
    </location>
</feature>
<dbReference type="InterPro" id="IPR008334">
    <property type="entry name" value="5'-Nucleotdase_C"/>
</dbReference>
<dbReference type="InterPro" id="IPR006294">
    <property type="entry name" value="Cyc_nuc_PDE_nucleotidase"/>
</dbReference>
<dbReference type="AlphaFoldDB" id="Q12NU6"/>
<dbReference type="PROSITE" id="PS00785">
    <property type="entry name" value="5_NUCLEOTIDASE_1"/>
    <property type="match status" value="1"/>
</dbReference>
<protein>
    <submittedName>
        <fullName evidence="14">2, 3-cyclic-nucleotide 2-phosphodiesterase</fullName>
    </submittedName>
</protein>
<dbReference type="GO" id="GO:0030288">
    <property type="term" value="C:outer membrane-bounded periplasmic space"/>
    <property type="evidence" value="ECO:0007669"/>
    <property type="project" value="TreeGrafter"/>
</dbReference>
<proteinExistence type="inferred from homology"/>
<evidence type="ECO:0000256" key="1">
    <source>
        <dbReference type="ARBA" id="ARBA00000527"/>
    </source>
</evidence>
<dbReference type="Gene3D" id="3.60.21.10">
    <property type="match status" value="1"/>
</dbReference>
<sequence>MLNQKVLSVVIASLLSATACTSEDKVVTVTIPEVDLRVLETSDLHANIMDFNYYSGKEDKTIGLARTASLIHAARKEVSNSVLVDNGDLIQGSPMGDYVASIGLQKGDVHPAYKAMNTLDYDVGNIGNHEFNYGLDFLETAIAGAEFPYINANVICADKSGCWNGIQFSENLFTPFIIKDKVVIDTEGKEHTIKVGYIGFVPPQIMLWDKQNLTGKVDTLGIVQAAEKFVPQMKAQGADVIIAIPHSGIGSSENPGDPWAENATYALTNVAGIDAIMFGHSHSVFPDDRYQALANTDASKGLLNGIPAVMPGRWGDNLGVIDLKLRKENGKWAVIHKESSSAARPIYDLKNKVELVQADDAIHDAVSAEHTGTLAYVDQPIGEAASDMFSFLTLVQDDPTVQIVSDAQIAGVKAKLPTELKGIPILSAAAPFKTGGRHSTSSDADQYVLVDAGALTYKNAADLYLYPNTMVAVKVTGAEVKNWLECSANQFNQIDPNSTAVQSLINWDTHRTYNFDVIDGVTYKIDVTQANKLDGDCKVVNADANRIVDLTYKFDDGREITGTEFSAQEFIVATNNYRAFGGKFAGTGPDFVVLELPDANREALAAYISAESKFNAVTGKYDGKVDPSADNNWGFKTINTTTALDVRFETQNSEKAAGFIANNKQRDMVKVAVDELGFAVYKIDLTK</sequence>
<dbReference type="CDD" id="cd07410">
    <property type="entry name" value="MPP_CpdB_N"/>
    <property type="match status" value="1"/>
</dbReference>
<dbReference type="GO" id="GO:0008663">
    <property type="term" value="F:2',3'-cyclic-nucleotide 2'-phosphodiesterase activity"/>
    <property type="evidence" value="ECO:0007669"/>
    <property type="project" value="UniProtKB-EC"/>
</dbReference>
<comment type="catalytic activity">
    <reaction evidence="2">
        <text>a nucleoside 2',3'-cyclic phosphate + H2O = a nucleoside 3'-phosphate + H(+)</text>
        <dbReference type="Rhea" id="RHEA:19621"/>
        <dbReference type="ChEBI" id="CHEBI:15377"/>
        <dbReference type="ChEBI" id="CHEBI:15378"/>
        <dbReference type="ChEBI" id="CHEBI:66949"/>
        <dbReference type="ChEBI" id="CHEBI:66954"/>
        <dbReference type="EC" id="3.1.4.16"/>
    </reaction>
</comment>
<keyword evidence="7 11" id="KW-0732">Signal</keyword>
<keyword evidence="15" id="KW-1185">Reference proteome</keyword>
<evidence type="ECO:0000256" key="11">
    <source>
        <dbReference type="RuleBase" id="RU362119"/>
    </source>
</evidence>
<comment type="catalytic activity">
    <reaction evidence="1">
        <text>a ribonucleoside 3'-phosphate + H2O = a ribonucleoside + phosphate</text>
        <dbReference type="Rhea" id="RHEA:10144"/>
        <dbReference type="ChEBI" id="CHEBI:13197"/>
        <dbReference type="ChEBI" id="CHEBI:15377"/>
        <dbReference type="ChEBI" id="CHEBI:18254"/>
        <dbReference type="ChEBI" id="CHEBI:43474"/>
        <dbReference type="EC" id="3.1.3.6"/>
    </reaction>
</comment>
<evidence type="ECO:0000256" key="3">
    <source>
        <dbReference type="ARBA" id="ARBA00001968"/>
    </source>
</evidence>
<keyword evidence="9 11" id="KW-0378">Hydrolase</keyword>
<feature type="chain" id="PRO_5005142603" evidence="11">
    <location>
        <begin position="23"/>
        <end position="687"/>
    </location>
</feature>
<evidence type="ECO:0000256" key="7">
    <source>
        <dbReference type="ARBA" id="ARBA00022729"/>
    </source>
</evidence>
<organism evidence="14 15">
    <name type="scientific">Shewanella denitrificans (strain OS217 / ATCC BAA-1090 / DSM 15013)</name>
    <dbReference type="NCBI Taxonomy" id="318161"/>
    <lineage>
        <taxon>Bacteria</taxon>
        <taxon>Pseudomonadati</taxon>
        <taxon>Pseudomonadota</taxon>
        <taxon>Gammaproteobacteria</taxon>
        <taxon>Alteromonadales</taxon>
        <taxon>Shewanellaceae</taxon>
        <taxon>Shewanella</taxon>
    </lineage>
</organism>
<dbReference type="SUPFAM" id="SSF56300">
    <property type="entry name" value="Metallo-dependent phosphatases"/>
    <property type="match status" value="1"/>
</dbReference>
<dbReference type="PANTHER" id="PTHR11575">
    <property type="entry name" value="5'-NUCLEOTIDASE-RELATED"/>
    <property type="match status" value="1"/>
</dbReference>
<dbReference type="RefSeq" id="WP_011496038.1">
    <property type="nucleotide sequence ID" value="NC_007954.1"/>
</dbReference>
<evidence type="ECO:0000259" key="13">
    <source>
        <dbReference type="Pfam" id="PF02872"/>
    </source>
</evidence>
<feature type="domain" description="5'-Nucleotidase C-terminal" evidence="13">
    <location>
        <begin position="382"/>
        <end position="582"/>
    </location>
</feature>
<dbReference type="InterPro" id="IPR006146">
    <property type="entry name" value="5'-Nucleotdase_CS"/>
</dbReference>
<evidence type="ECO:0000256" key="5">
    <source>
        <dbReference type="ARBA" id="ARBA00006654"/>
    </source>
</evidence>
<keyword evidence="6" id="KW-0479">Metal-binding</keyword>
<keyword evidence="10" id="KW-0511">Multifunctional enzyme</keyword>
<reference evidence="14 15" key="1">
    <citation type="submission" date="2006-03" db="EMBL/GenBank/DDBJ databases">
        <title>Complete sequence of Shewanella denitrificans OS217.</title>
        <authorList>
            <consortium name="US DOE Joint Genome Institute"/>
            <person name="Copeland A."/>
            <person name="Lucas S."/>
            <person name="Lapidus A."/>
            <person name="Barry K."/>
            <person name="Detter J.C."/>
            <person name="Glavina del Rio T."/>
            <person name="Hammon N."/>
            <person name="Israni S."/>
            <person name="Dalin E."/>
            <person name="Tice H."/>
            <person name="Pitluck S."/>
            <person name="Brettin T."/>
            <person name="Bruce D."/>
            <person name="Han C."/>
            <person name="Tapia R."/>
            <person name="Gilna P."/>
            <person name="Kiss H."/>
            <person name="Schmutz J."/>
            <person name="Larimer F."/>
            <person name="Land M."/>
            <person name="Hauser L."/>
            <person name="Kyrpides N."/>
            <person name="Lykidis A."/>
            <person name="Richardson P."/>
        </authorList>
    </citation>
    <scope>NUCLEOTIDE SEQUENCE [LARGE SCALE GENOMIC DNA]</scope>
    <source>
        <strain evidence="15">OS217 / ATCC BAA-1090 / DSM 15013</strain>
    </source>
</reference>
<dbReference type="Pfam" id="PF02872">
    <property type="entry name" value="5_nucleotid_C"/>
    <property type="match status" value="1"/>
</dbReference>
<dbReference type="NCBIfam" id="NF006938">
    <property type="entry name" value="PRK09420.1"/>
    <property type="match status" value="1"/>
</dbReference>
<comment type="subcellular location">
    <subcellularLocation>
        <location evidence="4">Cell envelope</location>
    </subcellularLocation>
</comment>
<dbReference type="SUPFAM" id="SSF55816">
    <property type="entry name" value="5'-nucleotidase (syn. UDP-sugar hydrolase), C-terminal domain"/>
    <property type="match status" value="1"/>
</dbReference>
<evidence type="ECO:0000313" key="14">
    <source>
        <dbReference type="EMBL" id="ABE54880.1"/>
    </source>
</evidence>
<dbReference type="eggNOG" id="COG0737">
    <property type="taxonomic scope" value="Bacteria"/>
</dbReference>